<dbReference type="RefSeq" id="WP_044185632.1">
    <property type="nucleotide sequence ID" value="NZ_CABKSF010000007.1"/>
</dbReference>
<dbReference type="InterPro" id="IPR036388">
    <property type="entry name" value="WH-like_DNA-bd_sf"/>
</dbReference>
<keyword evidence="4" id="KW-0804">Transcription</keyword>
<dbReference type="Gene3D" id="1.10.10.10">
    <property type="entry name" value="Winged helix-like DNA-binding domain superfamily/Winged helix DNA-binding domain"/>
    <property type="match status" value="1"/>
</dbReference>
<dbReference type="Pfam" id="PF03466">
    <property type="entry name" value="LysR_substrate"/>
    <property type="match status" value="1"/>
</dbReference>
<evidence type="ECO:0000256" key="3">
    <source>
        <dbReference type="ARBA" id="ARBA00023125"/>
    </source>
</evidence>
<dbReference type="Pfam" id="PF00126">
    <property type="entry name" value="HTH_1"/>
    <property type="match status" value="1"/>
</dbReference>
<evidence type="ECO:0000313" key="6">
    <source>
        <dbReference type="EMBL" id="VYU53704.1"/>
    </source>
</evidence>
<evidence type="ECO:0000256" key="4">
    <source>
        <dbReference type="ARBA" id="ARBA00023163"/>
    </source>
</evidence>
<evidence type="ECO:0000256" key="1">
    <source>
        <dbReference type="ARBA" id="ARBA00009437"/>
    </source>
</evidence>
<dbReference type="Gene3D" id="3.40.190.10">
    <property type="entry name" value="Periplasmic binding protein-like II"/>
    <property type="match status" value="2"/>
</dbReference>
<dbReference type="CDD" id="cd08459">
    <property type="entry name" value="PBP2_DntR_NahR_LinR_like"/>
    <property type="match status" value="1"/>
</dbReference>
<comment type="similarity">
    <text evidence="1">Belongs to the LysR transcriptional regulatory family.</text>
</comment>
<accession>A0A6N3FNR0</accession>
<dbReference type="InterPro" id="IPR036390">
    <property type="entry name" value="WH_DNA-bd_sf"/>
</dbReference>
<dbReference type="GO" id="GO:0003677">
    <property type="term" value="F:DNA binding"/>
    <property type="evidence" value="ECO:0007669"/>
    <property type="project" value="UniProtKB-KW"/>
</dbReference>
<reference evidence="6" key="1">
    <citation type="submission" date="2019-11" db="EMBL/GenBank/DDBJ databases">
        <authorList>
            <person name="Feng L."/>
        </authorList>
    </citation>
    <scope>NUCLEOTIDE SEQUENCE</scope>
    <source>
        <strain evidence="6">EMassiliensisLFYP7</strain>
    </source>
</reference>
<dbReference type="EMBL" id="CACRTZ010000032">
    <property type="protein sequence ID" value="VYU53704.1"/>
    <property type="molecule type" value="Genomic_DNA"/>
</dbReference>
<dbReference type="OrthoDB" id="8839911at2"/>
<feature type="domain" description="HTH lysR-type" evidence="5">
    <location>
        <begin position="5"/>
        <end position="62"/>
    </location>
</feature>
<proteinExistence type="inferred from homology"/>
<dbReference type="PANTHER" id="PTHR30118">
    <property type="entry name" value="HTH-TYPE TRANSCRIPTIONAL REGULATOR LEUO-RELATED"/>
    <property type="match status" value="1"/>
</dbReference>
<keyword evidence="2" id="KW-0805">Transcription regulation</keyword>
<dbReference type="InterPro" id="IPR005119">
    <property type="entry name" value="LysR_subst-bd"/>
</dbReference>
<gene>
    <name evidence="6" type="primary">syrM1_3</name>
    <name evidence="6" type="ORF">EMLFYP7_02750</name>
</gene>
<sequence length="302" mass="33768">MREELDFKSLRFFSALYREGNVSHAADALSISQPTGSILLKKLRDYFDDPLFVRVGQRMAPTPRADHIAQTVFSILHLVDNELPARPGFDPHTSTRQFTIGMTDISQMTLLPSLQAALLQQGANGVSLSIRNIDDQTIAALETGKCDVAIGYLMQLPDNVYQQRLFNQAYVCLTAENHPRISHAFTAQHWREEKHLAVHVNGTGHGDIDKMLTEHGMPRHITLTLPSFLGAGELVAGSEMVAVVPEQLARHIVQRYPCHCWPLPFALPDISIRQVWHQRLHHDPGHMWLRSLIAGLADSGVS</sequence>
<dbReference type="SUPFAM" id="SSF53850">
    <property type="entry name" value="Periplasmic binding protein-like II"/>
    <property type="match status" value="1"/>
</dbReference>
<name>A0A6N3FNR0_9ENTR</name>
<organism evidence="6">
    <name type="scientific">Phytobacter massiliensis</name>
    <dbReference type="NCBI Taxonomy" id="1485952"/>
    <lineage>
        <taxon>Bacteria</taxon>
        <taxon>Pseudomonadati</taxon>
        <taxon>Pseudomonadota</taxon>
        <taxon>Gammaproteobacteria</taxon>
        <taxon>Enterobacterales</taxon>
        <taxon>Enterobacteriaceae</taxon>
        <taxon>Phytobacter</taxon>
    </lineage>
</organism>
<dbReference type="GO" id="GO:0003700">
    <property type="term" value="F:DNA-binding transcription factor activity"/>
    <property type="evidence" value="ECO:0007669"/>
    <property type="project" value="InterPro"/>
</dbReference>
<evidence type="ECO:0000256" key="2">
    <source>
        <dbReference type="ARBA" id="ARBA00023015"/>
    </source>
</evidence>
<dbReference type="PROSITE" id="PS50931">
    <property type="entry name" value="HTH_LYSR"/>
    <property type="match status" value="1"/>
</dbReference>
<dbReference type="InterPro" id="IPR050389">
    <property type="entry name" value="LysR-type_TF"/>
</dbReference>
<dbReference type="SUPFAM" id="SSF46785">
    <property type="entry name" value="Winged helix' DNA-binding domain"/>
    <property type="match status" value="1"/>
</dbReference>
<dbReference type="InterPro" id="IPR000847">
    <property type="entry name" value="LysR_HTH_N"/>
</dbReference>
<dbReference type="AlphaFoldDB" id="A0A6N3FNR0"/>
<keyword evidence="3" id="KW-0238">DNA-binding</keyword>
<protein>
    <submittedName>
        <fullName evidence="6">HTH-type transcriptional regulator SyrM 1</fullName>
    </submittedName>
</protein>
<evidence type="ECO:0000259" key="5">
    <source>
        <dbReference type="PROSITE" id="PS50931"/>
    </source>
</evidence>
<dbReference type="PANTHER" id="PTHR30118:SF15">
    <property type="entry name" value="TRANSCRIPTIONAL REGULATORY PROTEIN"/>
    <property type="match status" value="1"/>
</dbReference>